<evidence type="ECO:0000256" key="5">
    <source>
        <dbReference type="ARBA" id="ARBA00022989"/>
    </source>
</evidence>
<dbReference type="NCBIfam" id="NF045973">
    <property type="entry name" value="conju_CD1115"/>
    <property type="match status" value="1"/>
</dbReference>
<reference evidence="8" key="1">
    <citation type="submission" date="2019-11" db="EMBL/GenBank/DDBJ databases">
        <authorList>
            <person name="Feng L."/>
        </authorList>
    </citation>
    <scope>NUCLEOTIDE SEQUENCE</scope>
    <source>
        <strain evidence="8">BgluceraseaLFYP119</strain>
    </source>
</reference>
<dbReference type="RefSeq" id="WP_412110113.1">
    <property type="nucleotide sequence ID" value="NZ_CACRST010000010.1"/>
</dbReference>
<evidence type="ECO:0000313" key="8">
    <source>
        <dbReference type="EMBL" id="VYS91711.1"/>
    </source>
</evidence>
<proteinExistence type="inferred from homology"/>
<evidence type="ECO:0000256" key="2">
    <source>
        <dbReference type="ARBA" id="ARBA00008806"/>
    </source>
</evidence>
<keyword evidence="4 7" id="KW-0812">Transmembrane</keyword>
<dbReference type="PANTHER" id="PTHR37937">
    <property type="entry name" value="CONJUGATIVE TRANSFER: DNA TRANSPORT"/>
    <property type="match status" value="1"/>
</dbReference>
<dbReference type="CDD" id="cd01127">
    <property type="entry name" value="TrwB_TraG_TraD_VirD4"/>
    <property type="match status" value="1"/>
</dbReference>
<dbReference type="AlphaFoldDB" id="A0A6N2SHS5"/>
<dbReference type="Gene3D" id="3.40.50.300">
    <property type="entry name" value="P-loop containing nucleotide triphosphate hydrolases"/>
    <property type="match status" value="2"/>
</dbReference>
<feature type="transmembrane region" description="Helical" evidence="7">
    <location>
        <begin position="64"/>
        <end position="85"/>
    </location>
</feature>
<comment type="subcellular location">
    <subcellularLocation>
        <location evidence="1">Cell membrane</location>
        <topology evidence="1">Multi-pass membrane protein</topology>
    </subcellularLocation>
</comment>
<feature type="transmembrane region" description="Helical" evidence="7">
    <location>
        <begin position="12"/>
        <end position="30"/>
    </location>
</feature>
<dbReference type="SUPFAM" id="SSF52540">
    <property type="entry name" value="P-loop containing nucleoside triphosphate hydrolases"/>
    <property type="match status" value="1"/>
</dbReference>
<feature type="transmembrane region" description="Helical" evidence="7">
    <location>
        <begin position="138"/>
        <end position="158"/>
    </location>
</feature>
<dbReference type="GO" id="GO:0005886">
    <property type="term" value="C:plasma membrane"/>
    <property type="evidence" value="ECO:0007669"/>
    <property type="project" value="UniProtKB-SubCell"/>
</dbReference>
<dbReference type="InterPro" id="IPR051539">
    <property type="entry name" value="T4SS-coupling_protein"/>
</dbReference>
<evidence type="ECO:0000256" key="1">
    <source>
        <dbReference type="ARBA" id="ARBA00004651"/>
    </source>
</evidence>
<organism evidence="8">
    <name type="scientific">Blautia glucerasea</name>
    <dbReference type="NCBI Taxonomy" id="536633"/>
    <lineage>
        <taxon>Bacteria</taxon>
        <taxon>Bacillati</taxon>
        <taxon>Bacillota</taxon>
        <taxon>Clostridia</taxon>
        <taxon>Lachnospirales</taxon>
        <taxon>Lachnospiraceae</taxon>
        <taxon>Blautia</taxon>
    </lineage>
</organism>
<dbReference type="InterPro" id="IPR003688">
    <property type="entry name" value="TraG/VirD4"/>
</dbReference>
<dbReference type="PANTHER" id="PTHR37937:SF1">
    <property type="entry name" value="CONJUGATIVE TRANSFER: DNA TRANSPORT"/>
    <property type="match status" value="1"/>
</dbReference>
<keyword evidence="3" id="KW-1003">Cell membrane</keyword>
<comment type="similarity">
    <text evidence="2">Belongs to the VirD4/TraG family.</text>
</comment>
<evidence type="ECO:0000256" key="6">
    <source>
        <dbReference type="ARBA" id="ARBA00023136"/>
    </source>
</evidence>
<dbReference type="InterPro" id="IPR027417">
    <property type="entry name" value="P-loop_NTPase"/>
</dbReference>
<evidence type="ECO:0000256" key="3">
    <source>
        <dbReference type="ARBA" id="ARBA00022475"/>
    </source>
</evidence>
<evidence type="ECO:0000256" key="7">
    <source>
        <dbReference type="SAM" id="Phobius"/>
    </source>
</evidence>
<accession>A0A6N2SHS5</accession>
<dbReference type="Pfam" id="PF02534">
    <property type="entry name" value="T4SS-DNA_transf"/>
    <property type="match status" value="1"/>
</dbReference>
<keyword evidence="6 7" id="KW-0472">Membrane</keyword>
<evidence type="ECO:0000256" key="4">
    <source>
        <dbReference type="ARBA" id="ARBA00022692"/>
    </source>
</evidence>
<protein>
    <submittedName>
        <fullName evidence="8">Type IV secretory system Conjugative DNA transfer</fullName>
    </submittedName>
</protein>
<dbReference type="EMBL" id="CACRST010000010">
    <property type="protein sequence ID" value="VYS91711.1"/>
    <property type="molecule type" value="Genomic_DNA"/>
</dbReference>
<sequence>MPQDGNNRKPNYFQFLLLLLIFLYVGYAVGGVGRSGMRISDVNGTADRILYHLKHPFQIPRTEITLQCMGLAAMGWMILFANHIANLRNYISGREYGSARWASTKEVNKKISNKKEQEKNKILSANVRMSVDDRKIMLNLNCLIIGGSGAGKTFFYLLPNAYQMYASYVFTDVKGELLRGLGGYLKEKGNYTIRVLNLIDMERSDHYNPFRYVHSEQDVIKLITNLIANTTKKNTTKGDPFWENAEIMLLQGIFLYVWMEYPKEGKAASFRGVMELLNMAEIPEEEGAQSELDLKMNLLDSKHPARIAYNKIRRGADDTVRSVIQSLNARLALLQNEQILNLLDDGEPHIEMKDIGMGVRGNTKKKTALFCIIPDNDTSYSFVIGLLYTQLFQELYYAADHASGGRLPIPVSFKLDEFANVPLPDGFCSLLSTMRGRGISCDIIIQNMAQIKELFKDQWETIPGNSDTLIYLGGNEASTHKYISEQLDKWTPDKRTTGENLGAHGSSSRNYDVFGRELMTPGEVRMLDNNKEIILIRGLPPVMDFKYQTADSKEFKEASKINGRDTGTPNHGGSVYLGSETSGADRSELATETLTSEQVEYYRQREKAGDPVRVTEMTAEQLLHLPLSGADITEEEISEFLKQKGLQESIRESLQQEAANEKAVQELKEDIRKSKNAENRKIQDPFILLQELIKKNDFDASQIREIEQGIEAGLEPEYIYEYASSGKDAAYMKATREFYQSLQKRMKQ</sequence>
<name>A0A6N2SHS5_9FIRM</name>
<keyword evidence="5 7" id="KW-1133">Transmembrane helix</keyword>
<gene>
    <name evidence="8" type="ORF">BGLFYP119_01099</name>
</gene>